<proteinExistence type="predicted"/>
<comment type="caution">
    <text evidence="2">The sequence shown here is derived from an EMBL/GenBank/DDBJ whole genome shotgun (WGS) entry which is preliminary data.</text>
</comment>
<protein>
    <submittedName>
        <fullName evidence="2">Uncharacterized protein</fullName>
    </submittedName>
</protein>
<dbReference type="EMBL" id="JAATIP010000068">
    <property type="protein sequence ID" value="KAF4379566.1"/>
    <property type="molecule type" value="Genomic_DNA"/>
</dbReference>
<evidence type="ECO:0000256" key="1">
    <source>
        <dbReference type="SAM" id="Phobius"/>
    </source>
</evidence>
<gene>
    <name evidence="2" type="ORF">F8388_023583</name>
</gene>
<dbReference type="AlphaFoldDB" id="A0A7J6G9B1"/>
<evidence type="ECO:0000313" key="3">
    <source>
        <dbReference type="Proteomes" id="UP000525078"/>
    </source>
</evidence>
<feature type="transmembrane region" description="Helical" evidence="1">
    <location>
        <begin position="15"/>
        <end position="36"/>
    </location>
</feature>
<reference evidence="2 3" key="1">
    <citation type="journal article" date="2020" name="bioRxiv">
        <title>Sequence and annotation of 42 cannabis genomes reveals extensive copy number variation in cannabinoid synthesis and pathogen resistance genes.</title>
        <authorList>
            <person name="Mckernan K.J."/>
            <person name="Helbert Y."/>
            <person name="Kane L.T."/>
            <person name="Ebling H."/>
            <person name="Zhang L."/>
            <person name="Liu B."/>
            <person name="Eaton Z."/>
            <person name="Mclaughlin S."/>
            <person name="Kingan S."/>
            <person name="Baybayan P."/>
            <person name="Concepcion G."/>
            <person name="Jordan M."/>
            <person name="Riva A."/>
            <person name="Barbazuk W."/>
            <person name="Harkins T."/>
        </authorList>
    </citation>
    <scope>NUCLEOTIDE SEQUENCE [LARGE SCALE GENOMIC DNA]</scope>
    <source>
        <strain evidence="3">cv. Jamaican Lion 4</strain>
        <tissue evidence="2">Leaf</tissue>
    </source>
</reference>
<accession>A0A7J6G9B1</accession>
<keyword evidence="1" id="KW-0472">Membrane</keyword>
<keyword evidence="1" id="KW-1133">Transmembrane helix</keyword>
<evidence type="ECO:0000313" key="2">
    <source>
        <dbReference type="EMBL" id="KAF4379566.1"/>
    </source>
</evidence>
<name>A0A7J6G9B1_CANSA</name>
<organism evidence="2 3">
    <name type="scientific">Cannabis sativa</name>
    <name type="common">Hemp</name>
    <name type="synonym">Marijuana</name>
    <dbReference type="NCBI Taxonomy" id="3483"/>
    <lineage>
        <taxon>Eukaryota</taxon>
        <taxon>Viridiplantae</taxon>
        <taxon>Streptophyta</taxon>
        <taxon>Embryophyta</taxon>
        <taxon>Tracheophyta</taxon>
        <taxon>Spermatophyta</taxon>
        <taxon>Magnoliopsida</taxon>
        <taxon>eudicotyledons</taxon>
        <taxon>Gunneridae</taxon>
        <taxon>Pentapetalae</taxon>
        <taxon>rosids</taxon>
        <taxon>fabids</taxon>
        <taxon>Rosales</taxon>
        <taxon>Cannabaceae</taxon>
        <taxon>Cannabis</taxon>
    </lineage>
</organism>
<dbReference type="Proteomes" id="UP000525078">
    <property type="component" value="Unassembled WGS sequence"/>
</dbReference>
<keyword evidence="1" id="KW-0812">Transmembrane</keyword>
<sequence length="65" mass="7487">MRNLKKNLVFLKGALQLFVVAVLWMSVAVILCYIALAKYNINMHHNIMNVILFCEIVDFSLNKCT</sequence>